<keyword evidence="4" id="KW-0472">Membrane</keyword>
<dbReference type="InterPro" id="IPR010221">
    <property type="entry name" value="VCBS_dom"/>
</dbReference>
<dbReference type="SUPFAM" id="SSF49313">
    <property type="entry name" value="Cadherin-like"/>
    <property type="match status" value="2"/>
</dbReference>
<dbReference type="Pfam" id="PF00404">
    <property type="entry name" value="Dockerin_1"/>
    <property type="match status" value="1"/>
</dbReference>
<dbReference type="Pfam" id="PF17963">
    <property type="entry name" value="Big_9"/>
    <property type="match status" value="4"/>
</dbReference>
<evidence type="ECO:0000256" key="1">
    <source>
        <dbReference type="ARBA" id="ARBA00004370"/>
    </source>
</evidence>
<evidence type="ECO:0000256" key="4">
    <source>
        <dbReference type="ARBA" id="ARBA00023136"/>
    </source>
</evidence>
<keyword evidence="2" id="KW-0677">Repeat</keyword>
<dbReference type="SMART" id="SM00112">
    <property type="entry name" value="CA"/>
    <property type="match status" value="2"/>
</dbReference>
<accession>A0ABY1QSE7</accession>
<protein>
    <submittedName>
        <fullName evidence="6">VCBS repeat-containing protein</fullName>
    </submittedName>
</protein>
<dbReference type="PANTHER" id="PTHR24027:SF438">
    <property type="entry name" value="CADHERIN 23"/>
    <property type="match status" value="1"/>
</dbReference>
<organism evidence="6 7">
    <name type="scientific">Neorhodopirellula lusitana</name>
    <dbReference type="NCBI Taxonomy" id="445327"/>
    <lineage>
        <taxon>Bacteria</taxon>
        <taxon>Pseudomonadati</taxon>
        <taxon>Planctomycetota</taxon>
        <taxon>Planctomycetia</taxon>
        <taxon>Pirellulales</taxon>
        <taxon>Pirellulaceae</taxon>
        <taxon>Neorhodopirellula</taxon>
    </lineage>
</organism>
<dbReference type="Proteomes" id="UP001158067">
    <property type="component" value="Unassembled WGS sequence"/>
</dbReference>
<dbReference type="NCBIfam" id="NF012211">
    <property type="entry name" value="tand_rpt_95"/>
    <property type="match status" value="4"/>
</dbReference>
<dbReference type="NCBIfam" id="TIGR01965">
    <property type="entry name" value="VCBS_repeat"/>
    <property type="match status" value="4"/>
</dbReference>
<feature type="domain" description="Cadherin" evidence="5">
    <location>
        <begin position="1510"/>
        <end position="1597"/>
    </location>
</feature>
<dbReference type="Pfam" id="PF00028">
    <property type="entry name" value="Cadherin"/>
    <property type="match status" value="1"/>
</dbReference>
<dbReference type="Gene3D" id="2.60.40.3440">
    <property type="match status" value="3"/>
</dbReference>
<dbReference type="EMBL" id="FXUG01000032">
    <property type="protein sequence ID" value="SMP79509.1"/>
    <property type="molecule type" value="Genomic_DNA"/>
</dbReference>
<dbReference type="InterPro" id="IPR039808">
    <property type="entry name" value="Cadherin"/>
</dbReference>
<feature type="domain" description="Cadherin" evidence="5">
    <location>
        <begin position="1807"/>
        <end position="1916"/>
    </location>
</feature>
<gene>
    <name evidence="6" type="ORF">SAMN06265222_1322</name>
</gene>
<sequence length="2115" mass="218105">AAGETLILTYTISVTDGATSPAVTQDVVITITGTNDIATVTFDDVSDTEGNSLDYSSIPPTETSVETVTINLLEDPDPIDANNPASPTTIVELDASDTQSVSSVTVENTTSAAVLTSIGNATAAQIEALFDVTTPGLVVYNRNAQLFDRLDLGDAITVNVTYTVTSGTDPVTDTIEIRVEGLNDTPYFTGNPSGLEGTVTEFADGSTVSGSEENIDNHTVSGSIDFNDVELNDTHTVGVTPIADTETPATVNYVGSLTPQTLQTGWDGTLETAGKVFWTFEVSDSVLDNLTEGESFIQKYRITISDGDVTITEDIKVTIVGTNDAPVIEAATTSSDAATEQTDETGASTAVTAGGTIVFSDVDTSSLAAGTDDADSHAISVAFVDAIHRDISSATLSTITTAIGSVAPGAITDNSASEHQFDWDFSVADTDLDFLAAGETLEIHYVITVTDDSGAANDSVEQTVTITITGTNDTPEIAVVDVEGAVTEDDAVTLSDSGSVTFDDADTTDLSDSTVALTNTATTGPTVPGGLATALASAVVLSGDIDDVHDGTVTWTFNLDNAEVQYLAFGETVTATYTITVTDDSGEANASATQEITVIITGTNDTPEIAVVDVEGAVTEDDAVTLSDSGSVTFDDADTTDLSDSTVALTNTATTGPTVPGGLATALASAVVLSGDIDDVHDGTVTWTFNLDNAEVQYLAFGETVTATYTITVTDDSGEANASATQEITVIITGTNDTPTVQAITGGTVSEAVNASAQLVSVTGSVPFTDVDASDEITTTVTGTPAIAATPGFTIPVDVASALTQVSALTFENSVISGGAPNSIGYSYAPTAVNLDFLRPGDTLTITYDVLVNDGTVDSNTESVVFTITGVNDAPVAISDTYTVAKNSSLSVPVANGLLSNDFDFDSPTLTVSKVAGQTANVGVPVELTNGSVTVQADGSLTYTPDNNAVGFDSFSYEVSDGLLTASANATISILSSNVAPIAVGDFANTVGTSSTNISVLFNDFDPDDDDLAITRVNGTPRAQSDVIELPSGATLTFVDDDASDGSPNFTYEAANGYVGLDAFSYRISDGNGGVAATQVLINVLAPANQDPVAVDDIFIGTPTSGPTEDIPFSGDVSGNDDPVDGDPLSYIVLSQPANGQVVMNANGTFIYTPNENFDQTDTFSYRVFDGRGGSDSANVTLELQAENDAPVAYDLDLSGLLEDPIPATIPGSGTLTLKLVESYSDSENPPGDELLISDLATDIDSDDTLDSTSFDFGFGTELEPLDPKATVTIDGVPTRNVLLTDLGIAYDPSNGHLTFSPNGSAVLQGLAAGQLAFVNVKFGVTDNDNGDGTPFDGGNITLKMIGVNEAPVVQTTGLDFTSSPTDEDTKVTGYIVTELPSADGNISIGELATDVDSTLGIDSFSLGTVSYEIFDGSGDPPIDGTFASAAAGGFTYNSATGEFVLDPTGLDFYQEMPAGHYVELTVGFNVSDGSLSDSGELKYRVNGVNDAPVVANDVFDVDENWTGAVDSVFATDAEDDLVPIDLLYEITGGNPGTDFGINSSTGEISVLNELDFETQATYDLTVTVTDNSSPTPASTTATVTINVNDVNDAPTANDDIIVGVNTAMQVFDLRANDIDVDGDTLTVTHIGTHEIVSYPDQVELTGVGTLDLYGPGNFLFTADPGFTGTHTFDYTLSDGSLTNTATVTLNITAGNTAPVAGVNSYTVAEDDVLVANDVDGTADSVANNNGVLWNATDADGDTLTAVLLSPPTEGVVVLLADGTFTYTPKPDYAGNDSFQYRLLDGAGGLTTGTVNLTVTDTNDPPVVTAATFPLAENSVGGTVVGTISVAGNPPAEVLEYTLSGADAALFEIIETGANAGQISVKSGVLSGELNFELKPTYEFEVIVTDDGAPNLSTTQSVTVNLLDQVETGPTATNVYLNSTAWAANFRDFVDGGTGGASRGYEVPIGVAPAEVLSWINVNQFIIQFDANVGDSLDAQDFLVDATVGVRADETTGLVPSVLRVDFDANTNLATITFKQSIDPMNFKLTVLADGVFDAQGNKLSGDQTVEVNVVPGDITGDGLVDGSDQSAIVGPPRNVGSTAYVASRDVNGSGRVDAVDRVLVSNRVGTRLNP</sequence>
<dbReference type="CDD" id="cd11304">
    <property type="entry name" value="Cadherin_repeat"/>
    <property type="match status" value="2"/>
</dbReference>
<feature type="non-terminal residue" evidence="6">
    <location>
        <position position="1"/>
    </location>
</feature>
<dbReference type="PROSITE" id="PS50268">
    <property type="entry name" value="CADHERIN_2"/>
    <property type="match status" value="2"/>
</dbReference>
<dbReference type="InterPro" id="IPR015919">
    <property type="entry name" value="Cadherin-like_sf"/>
</dbReference>
<evidence type="ECO:0000313" key="7">
    <source>
        <dbReference type="Proteomes" id="UP001158067"/>
    </source>
</evidence>
<dbReference type="Gene3D" id="2.60.40.60">
    <property type="entry name" value="Cadherins"/>
    <property type="match status" value="2"/>
</dbReference>
<dbReference type="InterPro" id="IPR041690">
    <property type="entry name" value="Cadherin_5"/>
</dbReference>
<comment type="caution">
    <text evidence="6">The sequence shown here is derived from an EMBL/GenBank/DDBJ whole genome shotgun (WGS) entry which is preliminary data.</text>
</comment>
<evidence type="ECO:0000256" key="3">
    <source>
        <dbReference type="ARBA" id="ARBA00022837"/>
    </source>
</evidence>
<reference evidence="6 7" key="1">
    <citation type="submission" date="2017-05" db="EMBL/GenBank/DDBJ databases">
        <authorList>
            <person name="Varghese N."/>
            <person name="Submissions S."/>
        </authorList>
    </citation>
    <scope>NUCLEOTIDE SEQUENCE [LARGE SCALE GENOMIC DNA]</scope>
    <source>
        <strain evidence="6 7">DSM 25457</strain>
    </source>
</reference>
<dbReference type="Pfam" id="PF17892">
    <property type="entry name" value="Cadherin_5"/>
    <property type="match status" value="1"/>
</dbReference>
<comment type="subcellular location">
    <subcellularLocation>
        <location evidence="1">Membrane</location>
    </subcellularLocation>
</comment>
<dbReference type="SUPFAM" id="SSF63446">
    <property type="entry name" value="Type I dockerin domain"/>
    <property type="match status" value="1"/>
</dbReference>
<dbReference type="PRINTS" id="PR00205">
    <property type="entry name" value="CADHERIN"/>
</dbReference>
<dbReference type="InterPro" id="IPR036439">
    <property type="entry name" value="Dockerin_dom_sf"/>
</dbReference>
<evidence type="ECO:0000313" key="6">
    <source>
        <dbReference type="EMBL" id="SMP79509.1"/>
    </source>
</evidence>
<proteinExistence type="predicted"/>
<dbReference type="PANTHER" id="PTHR24027">
    <property type="entry name" value="CADHERIN-23"/>
    <property type="match status" value="1"/>
</dbReference>
<evidence type="ECO:0000256" key="2">
    <source>
        <dbReference type="ARBA" id="ARBA00022737"/>
    </source>
</evidence>
<keyword evidence="3" id="KW-0106">Calcium</keyword>
<dbReference type="InterPro" id="IPR002126">
    <property type="entry name" value="Cadherin-like_dom"/>
</dbReference>
<keyword evidence="7" id="KW-1185">Reference proteome</keyword>
<dbReference type="InterPro" id="IPR002105">
    <property type="entry name" value="Dockerin_1_rpt"/>
</dbReference>
<dbReference type="Gene3D" id="2.60.40.2810">
    <property type="match status" value="1"/>
</dbReference>
<evidence type="ECO:0000259" key="5">
    <source>
        <dbReference type="PROSITE" id="PS50268"/>
    </source>
</evidence>
<name>A0ABY1QSE7_9BACT</name>